<evidence type="ECO:0000313" key="9">
    <source>
        <dbReference type="EMBL" id="OWY31432.1"/>
    </source>
</evidence>
<dbReference type="Gene3D" id="3.40.1090.10">
    <property type="entry name" value="Cytosolic phospholipase A2 catalytic domain"/>
    <property type="match status" value="2"/>
</dbReference>
<accession>A0A246WWR9</accession>
<dbReference type="InterPro" id="IPR016035">
    <property type="entry name" value="Acyl_Trfase/lysoPLipase"/>
</dbReference>
<dbReference type="Pfam" id="PF01103">
    <property type="entry name" value="Omp85"/>
    <property type="match status" value="1"/>
</dbReference>
<evidence type="ECO:0000256" key="1">
    <source>
        <dbReference type="ARBA" id="ARBA00004370"/>
    </source>
</evidence>
<comment type="subcellular location">
    <subcellularLocation>
        <location evidence="1">Membrane</location>
    </subcellularLocation>
</comment>
<dbReference type="PANTHER" id="PTHR14226:SF76">
    <property type="entry name" value="NTE FAMILY PROTEIN RSSA"/>
    <property type="match status" value="1"/>
</dbReference>
<feature type="active site" description="Nucleophile" evidence="6">
    <location>
        <position position="75"/>
    </location>
</feature>
<dbReference type="GO" id="GO:0019867">
    <property type="term" value="C:outer membrane"/>
    <property type="evidence" value="ECO:0007669"/>
    <property type="project" value="InterPro"/>
</dbReference>
<feature type="short sequence motif" description="DGA/G" evidence="6">
    <location>
        <begin position="221"/>
        <end position="223"/>
    </location>
</feature>
<gene>
    <name evidence="9" type="ORF">CEJ42_01360</name>
</gene>
<dbReference type="GO" id="GO:0016042">
    <property type="term" value="P:lipid catabolic process"/>
    <property type="evidence" value="ECO:0007669"/>
    <property type="project" value="UniProtKB-UniRule"/>
</dbReference>
<keyword evidence="7" id="KW-0732">Signal</keyword>
<dbReference type="InterPro" id="IPR000184">
    <property type="entry name" value="Bac_surfAg_D15"/>
</dbReference>
<evidence type="ECO:0000256" key="7">
    <source>
        <dbReference type="SAM" id="SignalP"/>
    </source>
</evidence>
<proteinExistence type="predicted"/>
<dbReference type="PANTHER" id="PTHR14226">
    <property type="entry name" value="NEUROPATHY TARGET ESTERASE/SWISS CHEESE D.MELANOGASTER"/>
    <property type="match status" value="1"/>
</dbReference>
<feature type="signal peptide" evidence="7">
    <location>
        <begin position="1"/>
        <end position="19"/>
    </location>
</feature>
<feature type="chain" id="PRO_5012625540" evidence="7">
    <location>
        <begin position="20"/>
        <end position="754"/>
    </location>
</feature>
<evidence type="ECO:0000259" key="8">
    <source>
        <dbReference type="PROSITE" id="PS51635"/>
    </source>
</evidence>
<dbReference type="EMBL" id="NJGU01000001">
    <property type="protein sequence ID" value="OWY31432.1"/>
    <property type="molecule type" value="Genomic_DNA"/>
</dbReference>
<feature type="active site" description="Proton acceptor" evidence="6">
    <location>
        <position position="221"/>
    </location>
</feature>
<dbReference type="Proteomes" id="UP000197596">
    <property type="component" value="Unassembled WGS sequence"/>
</dbReference>
<dbReference type="InterPro" id="IPR002641">
    <property type="entry name" value="PNPLA_dom"/>
</dbReference>
<dbReference type="GO" id="GO:0016787">
    <property type="term" value="F:hydrolase activity"/>
    <property type="evidence" value="ECO:0007669"/>
    <property type="project" value="UniProtKB-UniRule"/>
</dbReference>
<dbReference type="AlphaFoldDB" id="A0A246WWR9"/>
<dbReference type="InterPro" id="IPR050301">
    <property type="entry name" value="NTE"/>
</dbReference>
<evidence type="ECO:0000256" key="5">
    <source>
        <dbReference type="ARBA" id="ARBA00023136"/>
    </source>
</evidence>
<keyword evidence="2 6" id="KW-0378">Hydrolase</keyword>
<protein>
    <submittedName>
        <fullName evidence="9">Patatin</fullName>
    </submittedName>
</protein>
<dbReference type="PROSITE" id="PS51635">
    <property type="entry name" value="PNPLA"/>
    <property type="match status" value="1"/>
</dbReference>
<feature type="domain" description="PNPLA" evidence="8">
    <location>
        <begin position="42"/>
        <end position="234"/>
    </location>
</feature>
<evidence type="ECO:0000256" key="3">
    <source>
        <dbReference type="ARBA" id="ARBA00022963"/>
    </source>
</evidence>
<evidence type="ECO:0000256" key="6">
    <source>
        <dbReference type="PROSITE-ProRule" id="PRU01161"/>
    </source>
</evidence>
<name>A0A246WWR9_9BURK</name>
<reference evidence="9 10" key="1">
    <citation type="submission" date="2017-06" db="EMBL/GenBank/DDBJ databases">
        <title>Herbaspirillum phytohormonus sp. nov., isolated from the root nodule of Robinia pseudoacacia in lead-zinc mine.</title>
        <authorList>
            <person name="Fan M."/>
            <person name="Lin Y."/>
        </authorList>
    </citation>
    <scope>NUCLEOTIDE SEQUENCE [LARGE SCALE GENOMIC DNA]</scope>
    <source>
        <strain evidence="9 10">HZ10</strain>
    </source>
</reference>
<feature type="short sequence motif" description="GXSXG" evidence="6">
    <location>
        <begin position="73"/>
        <end position="77"/>
    </location>
</feature>
<dbReference type="Pfam" id="PF01734">
    <property type="entry name" value="Patatin"/>
    <property type="match status" value="1"/>
</dbReference>
<dbReference type="CDD" id="cd07205">
    <property type="entry name" value="Pat_PNPLA6_PNPLA7_NTE1_like"/>
    <property type="match status" value="1"/>
</dbReference>
<dbReference type="Gene3D" id="2.40.160.50">
    <property type="entry name" value="membrane protein fhac: a member of the omp85/tpsb transporter family"/>
    <property type="match status" value="1"/>
</dbReference>
<keyword evidence="3 6" id="KW-0442">Lipid degradation</keyword>
<feature type="short sequence motif" description="GXGXXG" evidence="6">
    <location>
        <begin position="46"/>
        <end position="51"/>
    </location>
</feature>
<sequence>MSLLAAVAALLLASGVAPAARADEPSLPQATQPGQKRPRICLVLSGGGARGYAHLGVLQYLEKLHVPVDCIAGTSMGALIGGLYASGLSAEELEHRLSATNLSDIAFDRNDRAQLPQSQREDEYQYPISISAGYDEGKLKLAPGLVQGNNLLTLLQNWTAQLPANIDFNRLPIPFRAVATDLSQGTKVEMGEGSLPRAMRASMAVPGLFAPFRVGERTLVDGGLVSNLPVQTAREMGADVVIAVNIATPLQDAAALQSPTAVAQQMVGILIQQNVQAQKALLGARDVLVEPQLAGISFTDFARGKDGVNAGWDAAQRQSARLTELSLPPSQWQAYLAERARNGSALAKGTRIDAIEVRSGAHIPADYVRGKLTVKEGDVYDGAELNRQLSALSTNGDFNGVTQEMVTRDGRNVLVVDAEEKSWGPQYLLFGLGLSNSFNGRGGYNLQIGHRYPWMNASGLEWRNDLVLGNTRMSLQSELRQPVWGSTGAYVAPYVELSRRYLDYYLDGSDVKASPLNEYRIDTAIAGVDLGLPLARLGEVRLGVNYRHQSYSPTYDYGQSLPSGSDGQPAARVRLTIDQLDDVLFPRKGYYIYAEANHGFGGSDARYSDVQAKTLWAFGSGLNTINIALEGARSLSANEASPGSSGIGFTLGGFQRLSAYAPDQFSGNYLLYGRVTWLRDLNQYSLAGLRNPVLGTSLEAGNVWQSRDNFGDGPYKTSASVFLGGNSAVGPIYFGVAVGQRGVWNVYMQLGRVF</sequence>
<keyword evidence="5" id="KW-0472">Membrane</keyword>
<comment type="caution">
    <text evidence="9">The sequence shown here is derived from an EMBL/GenBank/DDBJ whole genome shotgun (WGS) entry which is preliminary data.</text>
</comment>
<evidence type="ECO:0000256" key="4">
    <source>
        <dbReference type="ARBA" id="ARBA00023098"/>
    </source>
</evidence>
<organism evidence="9 10">
    <name type="scientific">Herbaspirillum robiniae</name>
    <dbReference type="NCBI Taxonomy" id="2014887"/>
    <lineage>
        <taxon>Bacteria</taxon>
        <taxon>Pseudomonadati</taxon>
        <taxon>Pseudomonadota</taxon>
        <taxon>Betaproteobacteria</taxon>
        <taxon>Burkholderiales</taxon>
        <taxon>Oxalobacteraceae</taxon>
        <taxon>Herbaspirillum</taxon>
    </lineage>
</organism>
<evidence type="ECO:0000313" key="10">
    <source>
        <dbReference type="Proteomes" id="UP000197596"/>
    </source>
</evidence>
<dbReference type="Gene3D" id="3.10.20.310">
    <property type="entry name" value="membrane protein fhac"/>
    <property type="match status" value="1"/>
</dbReference>
<keyword evidence="4 6" id="KW-0443">Lipid metabolism</keyword>
<dbReference type="SUPFAM" id="SSF52151">
    <property type="entry name" value="FabD/lysophospholipase-like"/>
    <property type="match status" value="1"/>
</dbReference>
<evidence type="ECO:0000256" key="2">
    <source>
        <dbReference type="ARBA" id="ARBA00022801"/>
    </source>
</evidence>